<keyword evidence="2" id="KW-1185">Reference proteome</keyword>
<evidence type="ECO:0000313" key="2">
    <source>
        <dbReference type="Proteomes" id="UP001177003"/>
    </source>
</evidence>
<name>A0AA35Z7T8_LACSI</name>
<evidence type="ECO:0000313" key="1">
    <source>
        <dbReference type="EMBL" id="CAI9287534.1"/>
    </source>
</evidence>
<protein>
    <submittedName>
        <fullName evidence="1">Uncharacterized protein</fullName>
    </submittedName>
</protein>
<dbReference type="Proteomes" id="UP001177003">
    <property type="component" value="Chromosome 5"/>
</dbReference>
<reference evidence="1" key="1">
    <citation type="submission" date="2023-04" db="EMBL/GenBank/DDBJ databases">
        <authorList>
            <person name="Vijverberg K."/>
            <person name="Xiong W."/>
            <person name="Schranz E."/>
        </authorList>
    </citation>
    <scope>NUCLEOTIDE SEQUENCE</scope>
</reference>
<dbReference type="AlphaFoldDB" id="A0AA35Z7T8"/>
<dbReference type="PANTHER" id="PTHR47347">
    <property type="entry name" value="GOLGIN CANDIDATE 5"/>
    <property type="match status" value="1"/>
</dbReference>
<accession>A0AA35Z7T8</accession>
<sequence length="174" mass="20141">MHEDSSSRRKVDDDVQEGVVPVYLLDRETTTRAKILSNIVKQKRKEKAGKRDVPLPKVYALIRERDTLRREQNKKSDDADLLNEKDEIITQVMEEGEELSTKKQLKNPKTVISQKFLHILDTRQILKRLANEYLKQLGRMVAKLSHANPMTVLRTLVHQVPIAFIRFACQALSI</sequence>
<dbReference type="EMBL" id="OX465081">
    <property type="protein sequence ID" value="CAI9287534.1"/>
    <property type="molecule type" value="Genomic_DNA"/>
</dbReference>
<gene>
    <name evidence="1" type="ORF">LSALG_LOCUS26892</name>
</gene>
<proteinExistence type="predicted"/>
<organism evidence="1 2">
    <name type="scientific">Lactuca saligna</name>
    <name type="common">Willowleaf lettuce</name>
    <dbReference type="NCBI Taxonomy" id="75948"/>
    <lineage>
        <taxon>Eukaryota</taxon>
        <taxon>Viridiplantae</taxon>
        <taxon>Streptophyta</taxon>
        <taxon>Embryophyta</taxon>
        <taxon>Tracheophyta</taxon>
        <taxon>Spermatophyta</taxon>
        <taxon>Magnoliopsida</taxon>
        <taxon>eudicotyledons</taxon>
        <taxon>Gunneridae</taxon>
        <taxon>Pentapetalae</taxon>
        <taxon>asterids</taxon>
        <taxon>campanulids</taxon>
        <taxon>Asterales</taxon>
        <taxon>Asteraceae</taxon>
        <taxon>Cichorioideae</taxon>
        <taxon>Cichorieae</taxon>
        <taxon>Lactucinae</taxon>
        <taxon>Lactuca</taxon>
    </lineage>
</organism>
<dbReference type="PANTHER" id="PTHR47347:SF2">
    <property type="entry name" value="GOLGIN CANDIDATE 5"/>
    <property type="match status" value="1"/>
</dbReference>